<protein>
    <submittedName>
        <fullName evidence="2">Uncharacterized protein</fullName>
    </submittedName>
</protein>
<feature type="region of interest" description="Disordered" evidence="1">
    <location>
        <begin position="57"/>
        <end position="85"/>
    </location>
</feature>
<comment type="caution">
    <text evidence="2">The sequence shown here is derived from an EMBL/GenBank/DDBJ whole genome shotgun (WGS) entry which is preliminary data.</text>
</comment>
<evidence type="ECO:0000313" key="2">
    <source>
        <dbReference type="EMBL" id="RML77280.1"/>
    </source>
</evidence>
<name>A0AAX1VPW6_PSEAJ</name>
<feature type="compositionally biased region" description="Basic and acidic residues" evidence="1">
    <location>
        <begin position="73"/>
        <end position="85"/>
    </location>
</feature>
<evidence type="ECO:0000256" key="1">
    <source>
        <dbReference type="SAM" id="MobiDB-lite"/>
    </source>
</evidence>
<organism evidence="2 3">
    <name type="scientific">Pseudomonas amygdali pv. tabaci</name>
    <name type="common">Pseudomonas syringae pv. tabaci</name>
    <dbReference type="NCBI Taxonomy" id="322"/>
    <lineage>
        <taxon>Bacteria</taxon>
        <taxon>Pseudomonadati</taxon>
        <taxon>Pseudomonadota</taxon>
        <taxon>Gammaproteobacteria</taxon>
        <taxon>Pseudomonadales</taxon>
        <taxon>Pseudomonadaceae</taxon>
        <taxon>Pseudomonas</taxon>
        <taxon>Pseudomonas amygdali</taxon>
    </lineage>
</organism>
<reference evidence="2 3" key="1">
    <citation type="submission" date="2018-08" db="EMBL/GenBank/DDBJ databases">
        <title>Recombination of ecologically and evolutionarily significant loci maintains genetic cohesion in the Pseudomonas syringae species complex.</title>
        <authorList>
            <person name="Dillon M."/>
            <person name="Thakur S."/>
            <person name="Almeida R.N.D."/>
            <person name="Weir B.S."/>
            <person name="Guttman D.S."/>
        </authorList>
    </citation>
    <scope>NUCLEOTIDE SEQUENCE [LARGE SCALE GENOMIC DNA]</scope>
    <source>
        <strain evidence="2 3">ICMP 2851</strain>
    </source>
</reference>
<dbReference type="Proteomes" id="UP000280350">
    <property type="component" value="Unassembled WGS sequence"/>
</dbReference>
<dbReference type="EMBL" id="RBNX01000202">
    <property type="protein sequence ID" value="RML77280.1"/>
    <property type="molecule type" value="Genomic_DNA"/>
</dbReference>
<evidence type="ECO:0000313" key="3">
    <source>
        <dbReference type="Proteomes" id="UP000280350"/>
    </source>
</evidence>
<gene>
    <name evidence="2" type="ORF">ALQ89_00708</name>
</gene>
<sequence length="145" mass="16197">MKITVEAESASCISSLLELALTELRRESRMLVEFDSSMAGSQEGTFGSYVVEYAVSETSQDASDPDDPFGFADVDKPRSPRKVAGYEHPEGWYEDSILLINDPSQPKLKEGQLLSYMREVRGLHIYVLLTDQGLATVARDYLQLK</sequence>
<accession>A0AAX1VPW6</accession>
<dbReference type="AlphaFoldDB" id="A0AAX1VPW6"/>
<proteinExistence type="predicted"/>